<keyword evidence="3" id="KW-1185">Reference proteome</keyword>
<evidence type="ECO:0000256" key="1">
    <source>
        <dbReference type="SAM" id="MobiDB-lite"/>
    </source>
</evidence>
<dbReference type="Proteomes" id="UP001215598">
    <property type="component" value="Unassembled WGS sequence"/>
</dbReference>
<accession>A0AAD7JI20</accession>
<sequence length="548" mass="60222">MGATISPSGTPAGIQFARETQELQDKVLRAKAAKEQEDVKLGGEVDVDPAHAPWLRPPEITQAGNGAWTTFREQDDEETNSPFMLELGKKNTGRKLESGEVMFWDRVNNRRLIFESAPSMPAGSWLTTGRAFGRPVPHWPFKNVAHKVLKEERWSRWMYSSERPHPADVGRLPLAPEARYLPTVSKGQFEEGKGEWVRRDDDSDGGVSLGPPSDGEPGAGDAMDVDDGVPAPPKAGVEEHPLSANANRKWTPYQPLISARSPPRRPRSLGTATNPPPSILRPARSPPSLNNTLASASRAPMDWWTPRMGPTSHTWRYPTVPPLNAPSTPAPPASWSRPNVRPPPPAPPAVIGLKLDCQPMTAGEFYGVDLPRVDGNLTRRAGMTIVRDPEALERGGTNDELVVLTLTRDLRCVAPVLGRDLSEENGEGDRALLREHHRQLLPPRPFPPGISYSAWIYLPVEDCLHQSFRGSASLCKNESAKYGRDGDAAKRAKKEAERVAKLREDGLVEEDDRNLQTALLLDAASQPAPTPAPPAPYVLPDYPEDWYA</sequence>
<name>A0AAD7JI20_9AGAR</name>
<feature type="region of interest" description="Disordered" evidence="1">
    <location>
        <begin position="35"/>
        <end position="57"/>
    </location>
</feature>
<dbReference type="EMBL" id="JARKIB010000029">
    <property type="protein sequence ID" value="KAJ7763817.1"/>
    <property type="molecule type" value="Genomic_DNA"/>
</dbReference>
<evidence type="ECO:0000313" key="3">
    <source>
        <dbReference type="Proteomes" id="UP001215598"/>
    </source>
</evidence>
<gene>
    <name evidence="2" type="ORF">B0H16DRAFT_1455072</name>
</gene>
<feature type="compositionally biased region" description="Basic and acidic residues" evidence="1">
    <location>
        <begin position="188"/>
        <end position="201"/>
    </location>
</feature>
<comment type="caution">
    <text evidence="2">The sequence shown here is derived from an EMBL/GenBank/DDBJ whole genome shotgun (WGS) entry which is preliminary data.</text>
</comment>
<evidence type="ECO:0000313" key="2">
    <source>
        <dbReference type="EMBL" id="KAJ7763817.1"/>
    </source>
</evidence>
<organism evidence="2 3">
    <name type="scientific">Mycena metata</name>
    <dbReference type="NCBI Taxonomy" id="1033252"/>
    <lineage>
        <taxon>Eukaryota</taxon>
        <taxon>Fungi</taxon>
        <taxon>Dikarya</taxon>
        <taxon>Basidiomycota</taxon>
        <taxon>Agaricomycotina</taxon>
        <taxon>Agaricomycetes</taxon>
        <taxon>Agaricomycetidae</taxon>
        <taxon>Agaricales</taxon>
        <taxon>Marasmiineae</taxon>
        <taxon>Mycenaceae</taxon>
        <taxon>Mycena</taxon>
    </lineage>
</organism>
<proteinExistence type="predicted"/>
<protein>
    <submittedName>
        <fullName evidence="2">Uncharacterized protein</fullName>
    </submittedName>
</protein>
<feature type="region of interest" description="Disordered" evidence="1">
    <location>
        <begin position="523"/>
        <end position="548"/>
    </location>
</feature>
<dbReference type="AlphaFoldDB" id="A0AAD7JI20"/>
<feature type="compositionally biased region" description="Pro residues" evidence="1">
    <location>
        <begin position="528"/>
        <end position="537"/>
    </location>
</feature>
<reference evidence="2" key="1">
    <citation type="submission" date="2023-03" db="EMBL/GenBank/DDBJ databases">
        <title>Massive genome expansion in bonnet fungi (Mycena s.s.) driven by repeated elements and novel gene families across ecological guilds.</title>
        <authorList>
            <consortium name="Lawrence Berkeley National Laboratory"/>
            <person name="Harder C.B."/>
            <person name="Miyauchi S."/>
            <person name="Viragh M."/>
            <person name="Kuo A."/>
            <person name="Thoen E."/>
            <person name="Andreopoulos B."/>
            <person name="Lu D."/>
            <person name="Skrede I."/>
            <person name="Drula E."/>
            <person name="Henrissat B."/>
            <person name="Morin E."/>
            <person name="Kohler A."/>
            <person name="Barry K."/>
            <person name="LaButti K."/>
            <person name="Morin E."/>
            <person name="Salamov A."/>
            <person name="Lipzen A."/>
            <person name="Mereny Z."/>
            <person name="Hegedus B."/>
            <person name="Baldrian P."/>
            <person name="Stursova M."/>
            <person name="Weitz H."/>
            <person name="Taylor A."/>
            <person name="Grigoriev I.V."/>
            <person name="Nagy L.G."/>
            <person name="Martin F."/>
            <person name="Kauserud H."/>
        </authorList>
    </citation>
    <scope>NUCLEOTIDE SEQUENCE</scope>
    <source>
        <strain evidence="2">CBHHK182m</strain>
    </source>
</reference>
<feature type="region of interest" description="Disordered" evidence="1">
    <location>
        <begin position="183"/>
        <end position="294"/>
    </location>
</feature>